<keyword evidence="2" id="KW-0597">Phosphoprotein</keyword>
<gene>
    <name evidence="5" type="ORF">GCM10009544_06440</name>
</gene>
<protein>
    <recommendedName>
        <fullName evidence="4">Ketoreductase domain-containing protein</fullName>
    </recommendedName>
</protein>
<dbReference type="SUPFAM" id="SSF51735">
    <property type="entry name" value="NAD(P)-binding Rossmann-fold domains"/>
    <property type="match status" value="2"/>
</dbReference>
<evidence type="ECO:0000313" key="6">
    <source>
        <dbReference type="Proteomes" id="UP001499895"/>
    </source>
</evidence>
<comment type="caution">
    <text evidence="5">The sequence shown here is derived from an EMBL/GenBank/DDBJ whole genome shotgun (WGS) entry which is preliminary data.</text>
</comment>
<evidence type="ECO:0000313" key="5">
    <source>
        <dbReference type="EMBL" id="GAA0446321.1"/>
    </source>
</evidence>
<proteinExistence type="predicted"/>
<feature type="domain" description="Ketoreductase" evidence="4">
    <location>
        <begin position="237"/>
        <end position="457"/>
    </location>
</feature>
<evidence type="ECO:0000256" key="1">
    <source>
        <dbReference type="ARBA" id="ARBA00022450"/>
    </source>
</evidence>
<dbReference type="Proteomes" id="UP001499895">
    <property type="component" value="Unassembled WGS sequence"/>
</dbReference>
<dbReference type="RefSeq" id="WP_344085116.1">
    <property type="nucleotide sequence ID" value="NZ_BAAAHB010000003.1"/>
</dbReference>
<evidence type="ECO:0000256" key="2">
    <source>
        <dbReference type="ARBA" id="ARBA00022553"/>
    </source>
</evidence>
<feature type="region of interest" description="Disordered" evidence="3">
    <location>
        <begin position="1"/>
        <end position="20"/>
    </location>
</feature>
<dbReference type="InterPro" id="IPR050091">
    <property type="entry name" value="PKS_NRPS_Biosynth_Enz"/>
</dbReference>
<dbReference type="PANTHER" id="PTHR43775">
    <property type="entry name" value="FATTY ACID SYNTHASE"/>
    <property type="match status" value="1"/>
</dbReference>
<dbReference type="InterPro" id="IPR036291">
    <property type="entry name" value="NAD(P)-bd_dom_sf"/>
</dbReference>
<reference evidence="5 6" key="1">
    <citation type="journal article" date="2019" name="Int. J. Syst. Evol. Microbiol.">
        <title>The Global Catalogue of Microorganisms (GCM) 10K type strain sequencing project: providing services to taxonomists for standard genome sequencing and annotation.</title>
        <authorList>
            <consortium name="The Broad Institute Genomics Platform"/>
            <consortium name="The Broad Institute Genome Sequencing Center for Infectious Disease"/>
            <person name="Wu L."/>
            <person name="Ma J."/>
        </authorList>
    </citation>
    <scope>NUCLEOTIDE SEQUENCE [LARGE SCALE GENOMIC DNA]</scope>
    <source>
        <strain evidence="5 6">JCM 10649</strain>
    </source>
</reference>
<dbReference type="InterPro" id="IPR057326">
    <property type="entry name" value="KR_dom"/>
</dbReference>
<evidence type="ECO:0000256" key="3">
    <source>
        <dbReference type="SAM" id="MobiDB-lite"/>
    </source>
</evidence>
<dbReference type="EMBL" id="BAAAHB010000003">
    <property type="protein sequence ID" value="GAA0446321.1"/>
    <property type="molecule type" value="Genomic_DNA"/>
</dbReference>
<sequence>MTLLTEAAPATGSEATEADGTEPVHRMLWRLAPAGAARPARPLAGRTVVVVADDSDVADRARAALRARGAEVADAPARTGAGTPRGPVPDTIVDLTLAEPFAPGEQGQWHDALLRTFAVLRHCYAQWSAETAADRLTYLAVTYLGGGMGYHPDDDLAQPLGGLWAGLAKTLHRELPNCAARVLDVPLADAGRLPELVADELGLGGLSEIGHRDGHRWTLTPEAAGPGPATLSFDASDTLLMSGGGRGIGMALARRLAAEHGMRVVVTGRAALPAPETWEDLTPEALRERRRALWAQHRDGRPVTEIRRDIARAESTWELVGNLLRARADGLRIEYRSCDVTDREQVEALVAALPGLTAVIHNAGVDRPVRLPGKSDADIAAVVGTKVDAFLHLFRAVRERELKVFCTVGSLTGRLGGMVGQFDYAAANECLARLGLWAGRQASFPVMTLAWPTWARLGLIANFEASLRYMAAMGVADGLAHWHAELLAGTRGEISFVGPLGQALDPVQAVSYPVAECLPGFSDTYPKIFHLGAPAYFRAHERLVSMVEFDPDTTPAVGDFTVHGEPAVPVGLLLENAVRGAEWIVPEHLPRQVLLAVEDLSVPWALLRAGADGRIRLRREVRGADVDGRWCVEVTFHRAGCEQSGRVRLVFGSPGGPAGTGAPQSAVGPSGEATLFTGAPVLEWRGLAVPLAAWRQEGAHRIVTEVGSCHPGDLWAVPQPPPCAVPVAAIENIVRAVSERIPGLPCTPDPLTVHRISVCGPVPARTRIAVDPALGVWRITDAATGALVAVLHRPCHAN</sequence>
<keyword evidence="1" id="KW-0596">Phosphopantetheine</keyword>
<evidence type="ECO:0000259" key="4">
    <source>
        <dbReference type="SMART" id="SM00822"/>
    </source>
</evidence>
<dbReference type="InterPro" id="IPR013968">
    <property type="entry name" value="PKS_KR"/>
</dbReference>
<accession>A0ABN0ZG92</accession>
<keyword evidence="6" id="KW-1185">Reference proteome</keyword>
<dbReference type="PANTHER" id="PTHR43775:SF37">
    <property type="entry name" value="SI:DKEY-61P9.11"/>
    <property type="match status" value="1"/>
</dbReference>
<dbReference type="SMART" id="SM00822">
    <property type="entry name" value="PKS_KR"/>
    <property type="match status" value="1"/>
</dbReference>
<dbReference type="Pfam" id="PF08659">
    <property type="entry name" value="KR"/>
    <property type="match status" value="1"/>
</dbReference>
<dbReference type="Gene3D" id="3.40.50.720">
    <property type="entry name" value="NAD(P)-binding Rossmann-like Domain"/>
    <property type="match status" value="1"/>
</dbReference>
<name>A0ABN0ZG92_9ACTN</name>
<organism evidence="5 6">
    <name type="scientific">Streptomyces stramineus</name>
    <dbReference type="NCBI Taxonomy" id="173861"/>
    <lineage>
        <taxon>Bacteria</taxon>
        <taxon>Bacillati</taxon>
        <taxon>Actinomycetota</taxon>
        <taxon>Actinomycetes</taxon>
        <taxon>Kitasatosporales</taxon>
        <taxon>Streptomycetaceae</taxon>
        <taxon>Streptomyces</taxon>
    </lineage>
</organism>